<protein>
    <recommendedName>
        <fullName evidence="2">MarR family transcriptional regulator</fullName>
    </recommendedName>
</protein>
<name>A0AAU8G8X4_9CHLR</name>
<proteinExistence type="predicted"/>
<dbReference type="RefSeq" id="WP_353714130.1">
    <property type="nucleotide sequence ID" value="NZ_CP159307.1"/>
</dbReference>
<organism evidence="1">
    <name type="scientific">Dehalogenimonas sp. 4OHTPN</name>
    <dbReference type="NCBI Taxonomy" id="3166643"/>
    <lineage>
        <taxon>Bacteria</taxon>
        <taxon>Bacillati</taxon>
        <taxon>Chloroflexota</taxon>
        <taxon>Dehalococcoidia</taxon>
        <taxon>Dehalococcoidales</taxon>
        <taxon>Dehalococcoidaceae</taxon>
        <taxon>Dehalogenimonas</taxon>
    </lineage>
</organism>
<evidence type="ECO:0008006" key="2">
    <source>
        <dbReference type="Google" id="ProtNLM"/>
    </source>
</evidence>
<gene>
    <name evidence="1" type="ORF">ABV300_06820</name>
</gene>
<dbReference type="Gene3D" id="1.10.10.10">
    <property type="entry name" value="Winged helix-like DNA-binding domain superfamily/Winged helix DNA-binding domain"/>
    <property type="match status" value="1"/>
</dbReference>
<dbReference type="AlphaFoldDB" id="A0AAU8G8X4"/>
<dbReference type="InterPro" id="IPR036388">
    <property type="entry name" value="WH-like_DNA-bd_sf"/>
</dbReference>
<dbReference type="EMBL" id="CP159307">
    <property type="protein sequence ID" value="XCH32862.1"/>
    <property type="molecule type" value="Genomic_DNA"/>
</dbReference>
<sequence length="122" mass="14205">MVTATPLELNMNCRITENEIQEFMREFADDLESQEMLRLLRLLGRHPYTRFSRSALAESLDMKPRDIDRTIARLKDKGLLCTVEGKETALYALTDNESWRRLITKTAALDFRQLAMLEGRLI</sequence>
<dbReference type="SUPFAM" id="SSF46785">
    <property type="entry name" value="Winged helix' DNA-binding domain"/>
    <property type="match status" value="1"/>
</dbReference>
<dbReference type="InterPro" id="IPR036390">
    <property type="entry name" value="WH_DNA-bd_sf"/>
</dbReference>
<accession>A0AAU8G8X4</accession>
<evidence type="ECO:0000313" key="1">
    <source>
        <dbReference type="EMBL" id="XCH32862.1"/>
    </source>
</evidence>
<reference evidence="1" key="1">
    <citation type="submission" date="2024-06" db="EMBL/GenBank/DDBJ databases">
        <title>A Novel Isolate, Dehalogenimonas sp. Strain 4OHTPN, Dechlorinates Aromatic 4 Hydroxy chlorothalonil by a Novel Reductive Dehalogenase.</title>
        <authorList>
            <person name="Liu G."/>
        </authorList>
    </citation>
    <scope>NUCLEOTIDE SEQUENCE</scope>
    <source>
        <strain evidence="1">4OHTPN</strain>
    </source>
</reference>